<dbReference type="eggNOG" id="COG0582">
    <property type="taxonomic scope" value="Bacteria"/>
</dbReference>
<protein>
    <recommendedName>
        <fullName evidence="2">Phage integrase central domain-containing protein</fullName>
    </recommendedName>
</protein>
<dbReference type="Pfam" id="PF22022">
    <property type="entry name" value="Phage_int_M"/>
    <property type="match status" value="1"/>
</dbReference>
<evidence type="ECO:0000256" key="1">
    <source>
        <dbReference type="ARBA" id="ARBA00023125"/>
    </source>
</evidence>
<keyword evidence="1" id="KW-0238">DNA-binding</keyword>
<comment type="caution">
    <text evidence="3">The sequence shown here is derived from an EMBL/GenBank/DDBJ whole genome shotgun (WGS) entry which is preliminary data.</text>
</comment>
<gene>
    <name evidence="3" type="ORF">Dpep_2450</name>
</gene>
<organism evidence="3 4">
    <name type="scientific">Dethiosulfovibrio peptidovorans DSM 11002</name>
    <dbReference type="NCBI Taxonomy" id="469381"/>
    <lineage>
        <taxon>Bacteria</taxon>
        <taxon>Thermotogati</taxon>
        <taxon>Synergistota</taxon>
        <taxon>Synergistia</taxon>
        <taxon>Synergistales</taxon>
        <taxon>Dethiosulfovibrionaceae</taxon>
        <taxon>Dethiosulfovibrio</taxon>
    </lineage>
</organism>
<proteinExistence type="predicted"/>
<feature type="domain" description="Phage integrase central" evidence="2">
    <location>
        <begin position="27"/>
        <end position="73"/>
    </location>
</feature>
<dbReference type="PaxDb" id="469381-Dpep_2450"/>
<evidence type="ECO:0000313" key="4">
    <source>
        <dbReference type="Proteomes" id="UP000006427"/>
    </source>
</evidence>
<evidence type="ECO:0000259" key="2">
    <source>
        <dbReference type="Pfam" id="PF22022"/>
    </source>
</evidence>
<name>D2Z5A0_9BACT</name>
<dbReference type="AlphaFoldDB" id="D2Z5A0"/>
<sequence>MVRASTISHFVAVGIVADPDGYCICGLTVFRRIEDQGHIETAHRVSQIEGQVLRYGIATGQARHDITADLKRALIPRVLSSMFLSRSSQFQGKGCLVAEDVVSQFVSYGEAVAFIGGGTE</sequence>
<dbReference type="Gene3D" id="1.10.150.130">
    <property type="match status" value="1"/>
</dbReference>
<evidence type="ECO:0000313" key="3">
    <source>
        <dbReference type="EMBL" id="EFC92472.1"/>
    </source>
</evidence>
<dbReference type="STRING" id="469381.Dpep_2450"/>
<dbReference type="GO" id="GO:0003677">
    <property type="term" value="F:DNA binding"/>
    <property type="evidence" value="ECO:0007669"/>
    <property type="project" value="UniProtKB-KW"/>
</dbReference>
<dbReference type="EMBL" id="ABTR02000001">
    <property type="protein sequence ID" value="EFC92472.1"/>
    <property type="molecule type" value="Genomic_DNA"/>
</dbReference>
<accession>D2Z5A0</accession>
<dbReference type="Proteomes" id="UP000006427">
    <property type="component" value="Unassembled WGS sequence"/>
</dbReference>
<dbReference type="InterPro" id="IPR010998">
    <property type="entry name" value="Integrase_recombinase_N"/>
</dbReference>
<dbReference type="InterPro" id="IPR053876">
    <property type="entry name" value="Phage_int_M"/>
</dbReference>
<reference evidence="3 4" key="1">
    <citation type="journal article" date="2010" name="Stand. Genomic Sci.">
        <title>Permanent draft genome sequence of Dethiosulfovibrio peptidovorans type strain (SEBR 4207).</title>
        <authorList>
            <person name="Labutti K."/>
            <person name="Mayilraj S."/>
            <person name="Clum A."/>
            <person name="Lucas S."/>
            <person name="Glavina Del Rio T."/>
            <person name="Nolan M."/>
            <person name="Tice H."/>
            <person name="Cheng J.F."/>
            <person name="Pitluck S."/>
            <person name="Liolios K."/>
            <person name="Ivanova N."/>
            <person name="Mavromatis K."/>
            <person name="Mikhailova N."/>
            <person name="Pati A."/>
            <person name="Goodwin L."/>
            <person name="Chen A."/>
            <person name="Palaniappan K."/>
            <person name="Land M."/>
            <person name="Hauser L."/>
            <person name="Chang Y.J."/>
            <person name="Jeffries C.D."/>
            <person name="Rohde M."/>
            <person name="Spring S."/>
            <person name="Goker M."/>
            <person name="Woyke T."/>
            <person name="Bristow J."/>
            <person name="Eisen J.A."/>
            <person name="Markowitz V."/>
            <person name="Hugenholtz P."/>
            <person name="Kyrpides N.C."/>
            <person name="Klenk H.P."/>
            <person name="Lapidus A."/>
        </authorList>
    </citation>
    <scope>NUCLEOTIDE SEQUENCE [LARGE SCALE GENOMIC DNA]</scope>
    <source>
        <strain evidence="3 4">DSM 11002</strain>
    </source>
</reference>
<keyword evidence="4" id="KW-1185">Reference proteome</keyword>